<dbReference type="Proteomes" id="UP000271587">
    <property type="component" value="Chromosome"/>
</dbReference>
<dbReference type="GO" id="GO:0047330">
    <property type="term" value="F:polyphosphate-glucose phosphotransferase activity"/>
    <property type="evidence" value="ECO:0007669"/>
    <property type="project" value="UniProtKB-EC"/>
</dbReference>
<name>A0A3G6J0L2_9CORY</name>
<dbReference type="KEGG" id="cgk:CGERO_06375"/>
<dbReference type="OrthoDB" id="849313at2"/>
<dbReference type="InterPro" id="IPR000600">
    <property type="entry name" value="ROK"/>
</dbReference>
<reference evidence="2 3" key="1">
    <citation type="submission" date="2018-11" db="EMBL/GenBank/DDBJ databases">
        <authorList>
            <person name="Kleinhagauer T."/>
            <person name="Glaeser S.P."/>
            <person name="Spergser J."/>
            <person name="Ruckert C."/>
            <person name="Kaempfer P."/>
            <person name="Busse H.-J."/>
        </authorList>
    </citation>
    <scope>NUCLEOTIDE SEQUENCE [LARGE SCALE GENOMIC DNA]</scope>
    <source>
        <strain evidence="2 3">W8</strain>
    </source>
</reference>
<dbReference type="InterPro" id="IPR043129">
    <property type="entry name" value="ATPase_NBD"/>
</dbReference>
<comment type="similarity">
    <text evidence="1">Belongs to the ROK (NagC/XylR) family.</text>
</comment>
<evidence type="ECO:0000313" key="3">
    <source>
        <dbReference type="Proteomes" id="UP000271587"/>
    </source>
</evidence>
<dbReference type="PANTHER" id="PTHR18964">
    <property type="entry name" value="ROK (REPRESSOR, ORF, KINASE) FAMILY"/>
    <property type="match status" value="1"/>
</dbReference>
<sequence length="251" mass="26866">MTNIGFGIDVGGSGIKGARVDLDTGEFVGDRIKILTPKPATPTAVAETIKEILTQAEWDGPVGITLPSVVRDQKALTAANIDPSWIDCDLRALMSEHLGAEREVSVLNDADAAGLAEARFGNPKAREGAVILLTLGTGIGSAYLIDGTLVPNTEFGHMVIDGKEAEHFASSAAKEREDLSYSKWAKRVSKVLNEYERLFWPSLFIVGGGISRKSEKWVPKLSVETPVVPAELRNRAGIVGAAMAVDQHLHP</sequence>
<dbReference type="EC" id="2.7.1.63" evidence="2"/>
<evidence type="ECO:0000256" key="1">
    <source>
        <dbReference type="ARBA" id="ARBA00006479"/>
    </source>
</evidence>
<keyword evidence="2" id="KW-0808">Transferase</keyword>
<dbReference type="NCBIfam" id="NF045942">
    <property type="entry name" value="PolPhglucPhase"/>
    <property type="match status" value="1"/>
</dbReference>
<dbReference type="AlphaFoldDB" id="A0A3G6J0L2"/>
<dbReference type="EMBL" id="CP033897">
    <property type="protein sequence ID" value="AZA11575.1"/>
    <property type="molecule type" value="Genomic_DNA"/>
</dbReference>
<dbReference type="Pfam" id="PF00480">
    <property type="entry name" value="ROK"/>
    <property type="match status" value="1"/>
</dbReference>
<protein>
    <submittedName>
        <fullName evidence="2">Polyphosphate glucokinase</fullName>
        <ecNumber evidence="2">2.7.1.63</ecNumber>
    </submittedName>
</protein>
<dbReference type="CDD" id="cd24058">
    <property type="entry name" value="ASKHA_NBD_ROK_PPGK"/>
    <property type="match status" value="1"/>
</dbReference>
<accession>A0A3G6J0L2</accession>
<evidence type="ECO:0000313" key="2">
    <source>
        <dbReference type="EMBL" id="AZA11575.1"/>
    </source>
</evidence>
<dbReference type="Gene3D" id="3.30.420.40">
    <property type="match status" value="2"/>
</dbReference>
<dbReference type="RefSeq" id="WP_123934268.1">
    <property type="nucleotide sequence ID" value="NZ_CP033897.1"/>
</dbReference>
<keyword evidence="2" id="KW-0418">Kinase</keyword>
<proteinExistence type="inferred from homology"/>
<gene>
    <name evidence="2" type="primary">ppgK</name>
    <name evidence="2" type="ORF">CGERO_06375</name>
</gene>
<dbReference type="PANTHER" id="PTHR18964:SF146">
    <property type="entry name" value="POLYPHOSPHATE GLUCOKINASE"/>
    <property type="match status" value="1"/>
</dbReference>
<keyword evidence="3" id="KW-1185">Reference proteome</keyword>
<organism evidence="2 3">
    <name type="scientific">Corynebacterium gerontici</name>
    <dbReference type="NCBI Taxonomy" id="2079234"/>
    <lineage>
        <taxon>Bacteria</taxon>
        <taxon>Bacillati</taxon>
        <taxon>Actinomycetota</taxon>
        <taxon>Actinomycetes</taxon>
        <taxon>Mycobacteriales</taxon>
        <taxon>Corynebacteriaceae</taxon>
        <taxon>Corynebacterium</taxon>
    </lineage>
</organism>
<dbReference type="SUPFAM" id="SSF53067">
    <property type="entry name" value="Actin-like ATPase domain"/>
    <property type="match status" value="1"/>
</dbReference>